<comment type="caution">
    <text evidence="7">The sequence shown here is derived from an EMBL/GenBank/DDBJ whole genome shotgun (WGS) entry which is preliminary data.</text>
</comment>
<evidence type="ECO:0000313" key="8">
    <source>
        <dbReference type="Proteomes" id="UP000326396"/>
    </source>
</evidence>
<evidence type="ECO:0000313" key="7">
    <source>
        <dbReference type="EMBL" id="KAC9501779.1"/>
    </source>
</evidence>
<dbReference type="SMART" id="SM00343">
    <property type="entry name" value="ZnF_C2HC"/>
    <property type="match status" value="5"/>
</dbReference>
<feature type="compositionally biased region" description="Polar residues" evidence="4">
    <location>
        <begin position="43"/>
        <end position="52"/>
    </location>
</feature>
<keyword evidence="8" id="KW-1185">Reference proteome</keyword>
<feature type="domain" description="CCHC-type" evidence="6">
    <location>
        <begin position="575"/>
        <end position="590"/>
    </location>
</feature>
<dbReference type="InterPro" id="IPR035979">
    <property type="entry name" value="RBD_domain_sf"/>
</dbReference>
<feature type="compositionally biased region" description="Polar residues" evidence="4">
    <location>
        <begin position="20"/>
        <end position="34"/>
    </location>
</feature>
<accession>A0A5N6L8A2</accession>
<dbReference type="PANTHER" id="PTHR23236:SF24">
    <property type="entry name" value="PHRAGMOPLASTIN INTERACTING PROTEIN 1"/>
    <property type="match status" value="1"/>
</dbReference>
<feature type="domain" description="CCHC-type" evidence="6">
    <location>
        <begin position="339"/>
        <end position="354"/>
    </location>
</feature>
<reference evidence="7 8" key="1">
    <citation type="submission" date="2019-05" db="EMBL/GenBank/DDBJ databases">
        <title>Mikania micrantha, genome provides insights into the molecular mechanism of rapid growth.</title>
        <authorList>
            <person name="Liu B."/>
        </authorList>
    </citation>
    <scope>NUCLEOTIDE SEQUENCE [LARGE SCALE GENOMIC DNA]</scope>
    <source>
        <strain evidence="7">NLD-2019</strain>
        <tissue evidence="7">Leaf</tissue>
    </source>
</reference>
<dbReference type="InterPro" id="IPR000504">
    <property type="entry name" value="RRM_dom"/>
</dbReference>
<dbReference type="PANTHER" id="PTHR23236">
    <property type="entry name" value="EUKARYOTIC TRANSLATION INITIATION FACTOR 4B/4H"/>
    <property type="match status" value="1"/>
</dbReference>
<feature type="domain" description="CCHC-type" evidence="6">
    <location>
        <begin position="390"/>
        <end position="404"/>
    </location>
</feature>
<evidence type="ECO:0000256" key="1">
    <source>
        <dbReference type="ARBA" id="ARBA00022884"/>
    </source>
</evidence>
<evidence type="ECO:0000256" key="4">
    <source>
        <dbReference type="SAM" id="MobiDB-lite"/>
    </source>
</evidence>
<dbReference type="Pfam" id="PF00098">
    <property type="entry name" value="zf-CCHC"/>
    <property type="match status" value="5"/>
</dbReference>
<keyword evidence="2" id="KW-0479">Metal-binding</keyword>
<dbReference type="SUPFAM" id="SSF54928">
    <property type="entry name" value="RNA-binding domain, RBD"/>
    <property type="match status" value="2"/>
</dbReference>
<evidence type="ECO:0000256" key="2">
    <source>
        <dbReference type="PROSITE-ProRule" id="PRU00047"/>
    </source>
</evidence>
<feature type="domain" description="CCHC-type" evidence="6">
    <location>
        <begin position="494"/>
        <end position="509"/>
    </location>
</feature>
<dbReference type="InterPro" id="IPR012677">
    <property type="entry name" value="Nucleotide-bd_a/b_plait_sf"/>
</dbReference>
<dbReference type="Pfam" id="PF00076">
    <property type="entry name" value="RRM_1"/>
    <property type="match status" value="2"/>
</dbReference>
<feature type="region of interest" description="Disordered" evidence="4">
    <location>
        <begin position="17"/>
        <end position="153"/>
    </location>
</feature>
<protein>
    <submittedName>
        <fullName evidence="7">Uncharacterized protein</fullName>
    </submittedName>
</protein>
<dbReference type="SMART" id="SM00360">
    <property type="entry name" value="RRM"/>
    <property type="match status" value="2"/>
</dbReference>
<dbReference type="EMBL" id="SZYD01002483">
    <property type="protein sequence ID" value="KAC9501779.1"/>
    <property type="molecule type" value="Genomic_DNA"/>
</dbReference>
<dbReference type="InterPro" id="IPR034361">
    <property type="entry name" value="PHIP1_RRM1"/>
</dbReference>
<keyword evidence="1 3" id="KW-0694">RNA-binding</keyword>
<evidence type="ECO:0000259" key="6">
    <source>
        <dbReference type="PROSITE" id="PS50158"/>
    </source>
</evidence>
<dbReference type="SUPFAM" id="SSF57756">
    <property type="entry name" value="Retrovirus zinc finger-like domains"/>
    <property type="match status" value="5"/>
</dbReference>
<feature type="compositionally biased region" description="Polar residues" evidence="4">
    <location>
        <begin position="132"/>
        <end position="145"/>
    </location>
</feature>
<dbReference type="PROSITE" id="PS50158">
    <property type="entry name" value="ZF_CCHC"/>
    <property type="match status" value="5"/>
</dbReference>
<dbReference type="OrthoDB" id="439808at2759"/>
<dbReference type="AlphaFoldDB" id="A0A5N6L8A2"/>
<keyword evidence="2" id="KW-0862">Zinc</keyword>
<evidence type="ECO:0000259" key="5">
    <source>
        <dbReference type="PROSITE" id="PS50102"/>
    </source>
</evidence>
<dbReference type="GO" id="GO:0008270">
    <property type="term" value="F:zinc ion binding"/>
    <property type="evidence" value="ECO:0007669"/>
    <property type="project" value="UniProtKB-KW"/>
</dbReference>
<evidence type="ECO:0000256" key="3">
    <source>
        <dbReference type="PROSITE-ProRule" id="PRU00176"/>
    </source>
</evidence>
<feature type="domain" description="CCHC-type" evidence="6">
    <location>
        <begin position="442"/>
        <end position="456"/>
    </location>
</feature>
<feature type="compositionally biased region" description="Basic residues" evidence="4">
    <location>
        <begin position="109"/>
        <end position="124"/>
    </location>
</feature>
<dbReference type="Gene3D" id="3.30.70.330">
    <property type="match status" value="2"/>
</dbReference>
<dbReference type="Gene3D" id="4.10.60.10">
    <property type="entry name" value="Zinc finger, CCHC-type"/>
    <property type="match status" value="5"/>
</dbReference>
<gene>
    <name evidence="7" type="ORF">E3N88_45729</name>
</gene>
<organism evidence="7 8">
    <name type="scientific">Mikania micrantha</name>
    <name type="common">bitter vine</name>
    <dbReference type="NCBI Taxonomy" id="192012"/>
    <lineage>
        <taxon>Eukaryota</taxon>
        <taxon>Viridiplantae</taxon>
        <taxon>Streptophyta</taxon>
        <taxon>Embryophyta</taxon>
        <taxon>Tracheophyta</taxon>
        <taxon>Spermatophyta</taxon>
        <taxon>Magnoliopsida</taxon>
        <taxon>eudicotyledons</taxon>
        <taxon>Gunneridae</taxon>
        <taxon>Pentapetalae</taxon>
        <taxon>asterids</taxon>
        <taxon>campanulids</taxon>
        <taxon>Asterales</taxon>
        <taxon>Asteraceae</taxon>
        <taxon>Asteroideae</taxon>
        <taxon>Heliantheae alliance</taxon>
        <taxon>Eupatorieae</taxon>
        <taxon>Mikania</taxon>
    </lineage>
</organism>
<feature type="domain" description="RRM" evidence="5">
    <location>
        <begin position="162"/>
        <end position="240"/>
    </location>
</feature>
<dbReference type="PROSITE" id="PS50102">
    <property type="entry name" value="RRM"/>
    <property type="match status" value="2"/>
</dbReference>
<feature type="compositionally biased region" description="Basic and acidic residues" evidence="4">
    <location>
        <begin position="98"/>
        <end position="108"/>
    </location>
</feature>
<keyword evidence="2" id="KW-0863">Zinc-finger</keyword>
<dbReference type="CDD" id="cd12271">
    <property type="entry name" value="RRM1_PHIP1"/>
    <property type="match status" value="1"/>
</dbReference>
<sequence>MVLSNKKLKQKLRSVLAESLATSESQANQPNRNDSQTHHSFKSLLNSVTQKPKLSKREVRRVKIPSLKPTPDHEIGVQGEESEVVDGGLKKNKKRKREKDVTEGNDLSKKKKKKKKKIKKKKAVKKEEKGVQTATGGNEEQNVTEEIQIKTHTSKEDESIGTKIYVGGIPYYSTVDDIQSFFEACGSITEIDCLTFPETGKFNGIAMISFRTEAAAKRALALDGSDMIYAGNLSWDMTEDELKKFFSDCKISSIRLGKDKETGEFKGFAHVDFADSLSLTMALKLDQKPLFGRPVRISCAVHPKSVNSGSKVDLTINKNEGNARVVNDDVAKKAKSQTCYDCGEKGHLSSSCPNKKVPDVAHTSKILNDVAFDEAEVNKIGDGKLKRRTCYECGEKGHLSSSCPIKKDADVAHTGDKTDDVFDKEEKEADNVDDVKLKRRTCYECGEKGHLSSSCPIKKDADVAHTGDKTDDIFDKEEKEADNVDDVKLKRRTCYACGEKGHLSSSCQKKQAADVATSHAETLAYAVVKDNEKVDYNMVNSISDVEKADVAIVGNDVSDNVVSSISEGKLRRRTCYECGERGHLSSLCPKKQTADMATLSKKGERAGEGVKLEGERPQALAVEGECAGRLEALGEATYDGVPVNGDWRCDVVEYSVRETAGGGAKFDQPGSSQAMEIETDGDEMMWRWPTLVVEKTGEADDGYVVGEKMGVGFIMAWTLGHGTQQILEPYLLTLGQCG</sequence>
<name>A0A5N6L8A2_9ASTR</name>
<feature type="domain" description="RRM" evidence="5">
    <location>
        <begin position="226"/>
        <end position="302"/>
    </location>
</feature>
<dbReference type="InterPro" id="IPR036875">
    <property type="entry name" value="Znf_CCHC_sf"/>
</dbReference>
<proteinExistence type="predicted"/>
<dbReference type="InterPro" id="IPR001878">
    <property type="entry name" value="Znf_CCHC"/>
</dbReference>
<dbReference type="GO" id="GO:0003723">
    <property type="term" value="F:RNA binding"/>
    <property type="evidence" value="ECO:0007669"/>
    <property type="project" value="UniProtKB-UniRule"/>
</dbReference>
<dbReference type="Proteomes" id="UP000326396">
    <property type="component" value="Unassembled WGS sequence"/>
</dbReference>